<reference evidence="14" key="1">
    <citation type="submission" date="2022-11" db="UniProtKB">
        <authorList>
            <consortium name="EnsemblMetazoa"/>
        </authorList>
    </citation>
    <scope>IDENTIFICATION</scope>
</reference>
<feature type="domain" description="Transcription factor CBF/NF-Y/archaeal histone" evidence="13">
    <location>
        <begin position="25"/>
        <end position="74"/>
    </location>
</feature>
<dbReference type="AlphaFoldDB" id="A0A913ZMA3"/>
<dbReference type="GeneID" id="119724938"/>
<name>A0A913ZMA3_PATMI</name>
<dbReference type="PANTHER" id="PTHR10252:SF54">
    <property type="entry name" value="CHROMATIN ACCESSIBILITY COMPLEX PROTEIN 1"/>
    <property type="match status" value="1"/>
</dbReference>
<dbReference type="Pfam" id="PF00808">
    <property type="entry name" value="CBFD_NFYB_HMF"/>
    <property type="match status" value="1"/>
</dbReference>
<keyword evidence="2" id="KW-0597">Phosphoprotein</keyword>
<evidence type="ECO:0000256" key="4">
    <source>
        <dbReference type="ARBA" id="ARBA00022695"/>
    </source>
</evidence>
<evidence type="ECO:0000256" key="7">
    <source>
        <dbReference type="ARBA" id="ARBA00023125"/>
    </source>
</evidence>
<dbReference type="InterPro" id="IPR003958">
    <property type="entry name" value="CBFA_NFYB_domain"/>
</dbReference>
<keyword evidence="4" id="KW-0548">Nucleotidyltransferase</keyword>
<dbReference type="GO" id="GO:0006261">
    <property type="term" value="P:DNA-templated DNA replication"/>
    <property type="evidence" value="ECO:0007669"/>
    <property type="project" value="TreeGrafter"/>
</dbReference>
<keyword evidence="5" id="KW-0007">Acetylation</keyword>
<dbReference type="CDD" id="cd22924">
    <property type="entry name" value="HFD_CHRAC1-like"/>
    <property type="match status" value="1"/>
</dbReference>
<evidence type="ECO:0000256" key="3">
    <source>
        <dbReference type="ARBA" id="ARBA00022679"/>
    </source>
</evidence>
<evidence type="ECO:0000256" key="11">
    <source>
        <dbReference type="ARBA" id="ARBA00071805"/>
    </source>
</evidence>
<accession>A0A913ZMA3</accession>
<sequence length="116" mass="12990">MPMKSGFSHNRGLEKMADKSTKLTLLPVARIRTIMKSSPDITVIGQESLFLITKATELFVQHIAQESHSRSQNKNSLVYGNLAQVVDDDIAFQFLADVLPKKVLARDYLQSLENNS</sequence>
<organism evidence="14 15">
    <name type="scientific">Patiria miniata</name>
    <name type="common">Bat star</name>
    <name type="synonym">Asterina miniata</name>
    <dbReference type="NCBI Taxonomy" id="46514"/>
    <lineage>
        <taxon>Eukaryota</taxon>
        <taxon>Metazoa</taxon>
        <taxon>Echinodermata</taxon>
        <taxon>Eleutherozoa</taxon>
        <taxon>Asterozoa</taxon>
        <taxon>Asteroidea</taxon>
        <taxon>Valvatacea</taxon>
        <taxon>Valvatida</taxon>
        <taxon>Asterinidae</taxon>
        <taxon>Patiria</taxon>
    </lineage>
</organism>
<evidence type="ECO:0000256" key="2">
    <source>
        <dbReference type="ARBA" id="ARBA00022553"/>
    </source>
</evidence>
<evidence type="ECO:0000256" key="8">
    <source>
        <dbReference type="ARBA" id="ARBA00023242"/>
    </source>
</evidence>
<evidence type="ECO:0000256" key="1">
    <source>
        <dbReference type="ARBA" id="ARBA00004123"/>
    </source>
</evidence>
<evidence type="ECO:0000256" key="9">
    <source>
        <dbReference type="ARBA" id="ARBA00059032"/>
    </source>
</evidence>
<dbReference type="InterPro" id="IPR050568">
    <property type="entry name" value="Transcr_DNA_Rep_Reg"/>
</dbReference>
<proteinExistence type="predicted"/>
<keyword evidence="15" id="KW-1185">Reference proteome</keyword>
<dbReference type="GO" id="GO:0008623">
    <property type="term" value="C:CHRAC"/>
    <property type="evidence" value="ECO:0007669"/>
    <property type="project" value="TreeGrafter"/>
</dbReference>
<dbReference type="RefSeq" id="XP_038052196.1">
    <property type="nucleotide sequence ID" value="XM_038196268.1"/>
</dbReference>
<evidence type="ECO:0000256" key="5">
    <source>
        <dbReference type="ARBA" id="ARBA00022990"/>
    </source>
</evidence>
<evidence type="ECO:0000256" key="6">
    <source>
        <dbReference type="ARBA" id="ARBA00023054"/>
    </source>
</evidence>
<dbReference type="OrthoDB" id="1291358at2759"/>
<dbReference type="SUPFAM" id="SSF47113">
    <property type="entry name" value="Histone-fold"/>
    <property type="match status" value="1"/>
</dbReference>
<comment type="subunit">
    <text evidence="10">Heterodimer with POLE3; binds to DNA. Component of the CHRAC ISWI chromatin remodeling complex at least composed of SMARCA5/SNF2H, BAZ1A/ACF1, CHRAC1 and POLE3; the complex preferentially binds DNA through the CHRAC1-POLE3 heterodimer and possesses ATP-dependent nucleosome-remodeling activity. Within the complex, the heterodimer with POLE3 interacts with SMARCA5/SNF2H; the interaction is direct and enhances nucleosome sliding activity by the SMARCA5/SNF2H and BAZ1A/ACF1 interaction. Within the complex, the heterodimer with POLE3 interacts with BAZ1A/ACF1; the interactions are direct.</text>
</comment>
<dbReference type="GO" id="GO:0016779">
    <property type="term" value="F:nucleotidyltransferase activity"/>
    <property type="evidence" value="ECO:0007669"/>
    <property type="project" value="UniProtKB-KW"/>
</dbReference>
<evidence type="ECO:0000259" key="13">
    <source>
        <dbReference type="Pfam" id="PF00808"/>
    </source>
</evidence>
<dbReference type="GO" id="GO:0046982">
    <property type="term" value="F:protein heterodimerization activity"/>
    <property type="evidence" value="ECO:0007669"/>
    <property type="project" value="InterPro"/>
</dbReference>
<comment type="subcellular location">
    <subcellularLocation>
        <location evidence="1">Nucleus</location>
    </subcellularLocation>
</comment>
<evidence type="ECO:0000313" key="14">
    <source>
        <dbReference type="EnsemblMetazoa" id="XP_038052196.1"/>
    </source>
</evidence>
<dbReference type="PANTHER" id="PTHR10252">
    <property type="entry name" value="HISTONE-LIKE TRANSCRIPTION FACTOR CCAAT-RELATED"/>
    <property type="match status" value="1"/>
</dbReference>
<dbReference type="EnsemblMetazoa" id="XM_038196268.1">
    <property type="protein sequence ID" value="XP_038052196.1"/>
    <property type="gene ID" value="LOC119724938"/>
</dbReference>
<evidence type="ECO:0000313" key="15">
    <source>
        <dbReference type="Proteomes" id="UP000887568"/>
    </source>
</evidence>
<evidence type="ECO:0000256" key="12">
    <source>
        <dbReference type="ARBA" id="ARBA00083235"/>
    </source>
</evidence>
<keyword evidence="6" id="KW-0175">Coiled coil</keyword>
<dbReference type="GO" id="GO:0006338">
    <property type="term" value="P:chromatin remodeling"/>
    <property type="evidence" value="ECO:0007669"/>
    <property type="project" value="TreeGrafter"/>
</dbReference>
<dbReference type="OMA" id="FLEYKHI"/>
<dbReference type="Gene3D" id="1.10.20.10">
    <property type="entry name" value="Histone, subunit A"/>
    <property type="match status" value="1"/>
</dbReference>
<keyword evidence="3" id="KW-0808">Transferase</keyword>
<dbReference type="InterPro" id="IPR009072">
    <property type="entry name" value="Histone-fold"/>
</dbReference>
<dbReference type="Proteomes" id="UP000887568">
    <property type="component" value="Unplaced"/>
</dbReference>
<keyword evidence="7" id="KW-0238">DNA-binding</keyword>
<dbReference type="FunFam" id="1.10.20.10:FF:000048">
    <property type="entry name" value="Chromatin accessibility complex subunit 1"/>
    <property type="match status" value="1"/>
</dbReference>
<keyword evidence="8" id="KW-0539">Nucleus</keyword>
<dbReference type="GO" id="GO:0003677">
    <property type="term" value="F:DNA binding"/>
    <property type="evidence" value="ECO:0007669"/>
    <property type="project" value="UniProtKB-KW"/>
</dbReference>
<comment type="function">
    <text evidence="9">Forms a complex with DNA polymerase epsilon subunit POLE3 and binds naked DNA, which is then incorporated into chromatin, aided by the nucleosome remodeling activity of ISWI/SNF2H and ACF1. Does not enhance nucleosome sliding activity of the ACF-5 ISWI chromatin remodeling complex.</text>
</comment>
<evidence type="ECO:0000256" key="10">
    <source>
        <dbReference type="ARBA" id="ARBA00062516"/>
    </source>
</evidence>
<protein>
    <recommendedName>
        <fullName evidence="11">Chromatin accessibility complex protein 1</fullName>
    </recommendedName>
    <alternativeName>
        <fullName evidence="12">DNA polymerase epsilon subunit p15</fullName>
    </alternativeName>
</protein>